<dbReference type="Proteomes" id="UP000199470">
    <property type="component" value="Unassembled WGS sequence"/>
</dbReference>
<evidence type="ECO:0000313" key="8">
    <source>
        <dbReference type="Proteomes" id="UP000199470"/>
    </source>
</evidence>
<dbReference type="PANTHER" id="PTHR11228">
    <property type="entry name" value="RADICAL SAM DOMAIN PROTEIN"/>
    <property type="match status" value="1"/>
</dbReference>
<feature type="domain" description="Radical SAM core" evidence="6">
    <location>
        <begin position="22"/>
        <end position="123"/>
    </location>
</feature>
<dbReference type="AlphaFoldDB" id="A0A1I4TH35"/>
<dbReference type="SFLD" id="SFLDS00029">
    <property type="entry name" value="Radical_SAM"/>
    <property type="match status" value="1"/>
</dbReference>
<dbReference type="Pfam" id="PF04055">
    <property type="entry name" value="Radical_SAM"/>
    <property type="match status" value="1"/>
</dbReference>
<dbReference type="Gene3D" id="3.20.20.70">
    <property type="entry name" value="Aldolase class I"/>
    <property type="match status" value="1"/>
</dbReference>
<proteinExistence type="predicted"/>
<keyword evidence="4" id="KW-0408">Iron</keyword>
<evidence type="ECO:0000256" key="4">
    <source>
        <dbReference type="ARBA" id="ARBA00023004"/>
    </source>
</evidence>
<evidence type="ECO:0000256" key="2">
    <source>
        <dbReference type="ARBA" id="ARBA00022691"/>
    </source>
</evidence>
<dbReference type="EMBL" id="FOTW01000031">
    <property type="protein sequence ID" value="SFM76098.1"/>
    <property type="molecule type" value="Genomic_DNA"/>
</dbReference>
<gene>
    <name evidence="7" type="ORF">SAMN02982985_05213</name>
</gene>
<reference evidence="7 8" key="1">
    <citation type="submission" date="2016-10" db="EMBL/GenBank/DDBJ databases">
        <authorList>
            <person name="de Groot N.N."/>
        </authorList>
    </citation>
    <scope>NUCLEOTIDE SEQUENCE [LARGE SCALE GENOMIC DNA]</scope>
    <source>
        <strain evidence="7 8">ATCC 43154</strain>
    </source>
</reference>
<dbReference type="GO" id="GO:0046872">
    <property type="term" value="F:metal ion binding"/>
    <property type="evidence" value="ECO:0007669"/>
    <property type="project" value="UniProtKB-KW"/>
</dbReference>
<keyword evidence="3" id="KW-0479">Metal-binding</keyword>
<dbReference type="InterPro" id="IPR013785">
    <property type="entry name" value="Aldolase_TIM"/>
</dbReference>
<evidence type="ECO:0000256" key="3">
    <source>
        <dbReference type="ARBA" id="ARBA00022723"/>
    </source>
</evidence>
<dbReference type="CDD" id="cd01335">
    <property type="entry name" value="Radical_SAM"/>
    <property type="match status" value="1"/>
</dbReference>
<dbReference type="GO" id="GO:0051536">
    <property type="term" value="F:iron-sulfur cluster binding"/>
    <property type="evidence" value="ECO:0007669"/>
    <property type="project" value="UniProtKB-KW"/>
</dbReference>
<dbReference type="InterPro" id="IPR050377">
    <property type="entry name" value="Radical_SAM_PqqE_MftC-like"/>
</dbReference>
<dbReference type="RefSeq" id="WP_174900693.1">
    <property type="nucleotide sequence ID" value="NZ_FOTW01000031.1"/>
</dbReference>
<keyword evidence="2" id="KW-0949">S-adenosyl-L-methionine</keyword>
<dbReference type="STRING" id="758825.SAMN02982985_05213"/>
<evidence type="ECO:0000256" key="5">
    <source>
        <dbReference type="ARBA" id="ARBA00023014"/>
    </source>
</evidence>
<evidence type="ECO:0000256" key="1">
    <source>
        <dbReference type="ARBA" id="ARBA00001966"/>
    </source>
</evidence>
<accession>A0A1I4TH35</accession>
<keyword evidence="5" id="KW-0411">Iron-sulfur</keyword>
<name>A0A1I4TH35_9BURK</name>
<organism evidence="7 8">
    <name type="scientific">Rugamonas rubra</name>
    <dbReference type="NCBI Taxonomy" id="758825"/>
    <lineage>
        <taxon>Bacteria</taxon>
        <taxon>Pseudomonadati</taxon>
        <taxon>Pseudomonadota</taxon>
        <taxon>Betaproteobacteria</taxon>
        <taxon>Burkholderiales</taxon>
        <taxon>Oxalobacteraceae</taxon>
        <taxon>Telluria group</taxon>
        <taxon>Rugamonas</taxon>
    </lineage>
</organism>
<dbReference type="InterPro" id="IPR007197">
    <property type="entry name" value="rSAM"/>
</dbReference>
<protein>
    <submittedName>
        <fullName evidence="7">4Fe-4S single cluster domain-containing protein</fullName>
    </submittedName>
</protein>
<keyword evidence="8" id="KW-1185">Reference proteome</keyword>
<dbReference type="SUPFAM" id="SSF102114">
    <property type="entry name" value="Radical SAM enzymes"/>
    <property type="match status" value="1"/>
</dbReference>
<comment type="cofactor">
    <cofactor evidence="1">
        <name>[4Fe-4S] cluster</name>
        <dbReference type="ChEBI" id="CHEBI:49883"/>
    </cofactor>
</comment>
<sequence>MTAPGGLPVSTLYERPQALLNIYLTNRCNLRCRHCGTNSGPGETSFLALDAAALDKLRQAIAVAGLQGIHVSGGEPFLRRRDLRALAALARDCGVLLAINSNGFWGTAPAAAERLLESMPGITELLLSTDLYHAEFLAVDKLIVAAQAGLARGLLVSVVTTTPGARPSAFTRQLDAGLAAAGIAQRVRRLCQELGPTARAEPLREHVQFMSAQLPPGACRQLHRPTLLENGTVLACCNTTIAAKCAGSPLIMGQLDEPSLAGVLARGRARPLLQALRVLGPALLVPALPPAQRAQLAGLYPKDDICALCSDIMANPAAVASLESALQDGPLKRLLDGATLLAAT</sequence>
<evidence type="ECO:0000313" key="7">
    <source>
        <dbReference type="EMBL" id="SFM76098.1"/>
    </source>
</evidence>
<dbReference type="GO" id="GO:0003824">
    <property type="term" value="F:catalytic activity"/>
    <property type="evidence" value="ECO:0007669"/>
    <property type="project" value="InterPro"/>
</dbReference>
<dbReference type="PANTHER" id="PTHR11228:SF34">
    <property type="entry name" value="TUNGSTEN-CONTAINING ALDEHYDE FERREDOXIN OXIDOREDUCTASE COFACTOR MODIFYING PROTEIN"/>
    <property type="match status" value="1"/>
</dbReference>
<evidence type="ECO:0000259" key="6">
    <source>
        <dbReference type="Pfam" id="PF04055"/>
    </source>
</evidence>
<dbReference type="InterPro" id="IPR058240">
    <property type="entry name" value="rSAM_sf"/>
</dbReference>